<dbReference type="AlphaFoldDB" id="A0A3P6DI80"/>
<name>A0A3P6DI80_BRAOL</name>
<organism evidence="2">
    <name type="scientific">Brassica oleracea</name>
    <name type="common">Wild cabbage</name>
    <dbReference type="NCBI Taxonomy" id="3712"/>
    <lineage>
        <taxon>Eukaryota</taxon>
        <taxon>Viridiplantae</taxon>
        <taxon>Streptophyta</taxon>
        <taxon>Embryophyta</taxon>
        <taxon>Tracheophyta</taxon>
        <taxon>Spermatophyta</taxon>
        <taxon>Magnoliopsida</taxon>
        <taxon>eudicotyledons</taxon>
        <taxon>Gunneridae</taxon>
        <taxon>Pentapetalae</taxon>
        <taxon>rosids</taxon>
        <taxon>malvids</taxon>
        <taxon>Brassicales</taxon>
        <taxon>Brassicaceae</taxon>
        <taxon>Brassiceae</taxon>
        <taxon>Brassica</taxon>
    </lineage>
</organism>
<protein>
    <submittedName>
        <fullName evidence="2">Uncharacterized protein</fullName>
    </submittedName>
</protein>
<reference evidence="2" key="1">
    <citation type="submission" date="2018-11" db="EMBL/GenBank/DDBJ databases">
        <authorList>
            <consortium name="Genoscope - CEA"/>
            <person name="William W."/>
        </authorList>
    </citation>
    <scope>NUCLEOTIDE SEQUENCE</scope>
</reference>
<evidence type="ECO:0000313" key="2">
    <source>
        <dbReference type="EMBL" id="VDD26746.1"/>
    </source>
</evidence>
<sequence>MPNGNMDETMTEEEFCEWLQNAAQAGMFDNVAESSPSPSASSTSTSSSSSKKKKKGKKLSEES</sequence>
<feature type="compositionally biased region" description="Low complexity" evidence="1">
    <location>
        <begin position="34"/>
        <end position="49"/>
    </location>
</feature>
<feature type="region of interest" description="Disordered" evidence="1">
    <location>
        <begin position="27"/>
        <end position="63"/>
    </location>
</feature>
<gene>
    <name evidence="2" type="ORF">BOLC2T11822H</name>
</gene>
<dbReference type="EMBL" id="LR031874">
    <property type="protein sequence ID" value="VDD26746.1"/>
    <property type="molecule type" value="Genomic_DNA"/>
</dbReference>
<evidence type="ECO:0000256" key="1">
    <source>
        <dbReference type="SAM" id="MobiDB-lite"/>
    </source>
</evidence>
<accession>A0A3P6DI80</accession>
<proteinExistence type="predicted"/>